<evidence type="ECO:0000256" key="1">
    <source>
        <dbReference type="SAM" id="MobiDB-lite"/>
    </source>
</evidence>
<feature type="transmembrane region" description="Helical" evidence="2">
    <location>
        <begin position="76"/>
        <end position="99"/>
    </location>
</feature>
<dbReference type="EMBL" id="PQXL01000163">
    <property type="protein sequence ID" value="THV50138.1"/>
    <property type="molecule type" value="Genomic_DNA"/>
</dbReference>
<evidence type="ECO:0000313" key="4">
    <source>
        <dbReference type="Proteomes" id="UP000308671"/>
    </source>
</evidence>
<sequence length="323" mass="34954">MSEKSSRMMESPIPVPPEAGLEVGRPRPISHQDGLQVDWEAQTKYEAALMQREIVEELEGNLQFLRSYRRILGVSVMWFWIFMVVIAALLAAGIGGGIASGMKDKNKNNHSKYELHNHTVSLNVTSPCQIDSAANNNSILPVTSHQDTVPTNFRLFCNRTFDVAPSVRLMQFAIPDSIANMNGCMEACLDHNAGGSNNSNDEPIDSCYAVTINTNETTGQKWCKLFSATEWGTDAIGADCAVNLSPPSLPDNTSLQTRVRNITLTSHISAGCTPAPSCGCIEGLTTKGVVTIATVSLQSVVLVSELVMKGEILTTSKPTSTTY</sequence>
<name>A0A4S8QXQ6_9HELO</name>
<keyword evidence="2" id="KW-0472">Membrane</keyword>
<dbReference type="Proteomes" id="UP000308671">
    <property type="component" value="Unassembled WGS sequence"/>
</dbReference>
<protein>
    <submittedName>
        <fullName evidence="3">Uncharacterized protein</fullName>
    </submittedName>
</protein>
<evidence type="ECO:0000256" key="2">
    <source>
        <dbReference type="SAM" id="Phobius"/>
    </source>
</evidence>
<keyword evidence="2" id="KW-0812">Transmembrane</keyword>
<comment type="caution">
    <text evidence="3">The sequence shown here is derived from an EMBL/GenBank/DDBJ whole genome shotgun (WGS) entry which is preliminary data.</text>
</comment>
<gene>
    <name evidence="3" type="ORF">BGAL_0163g00060</name>
</gene>
<dbReference type="AlphaFoldDB" id="A0A4S8QXQ6"/>
<reference evidence="3 4" key="1">
    <citation type="submission" date="2017-12" db="EMBL/GenBank/DDBJ databases">
        <title>Comparative genomics of Botrytis spp.</title>
        <authorList>
            <person name="Valero-Jimenez C.A."/>
            <person name="Tapia P."/>
            <person name="Veloso J."/>
            <person name="Silva-Moreno E."/>
            <person name="Staats M."/>
            <person name="Valdes J.H."/>
            <person name="Van Kan J.A.L."/>
        </authorList>
    </citation>
    <scope>NUCLEOTIDE SEQUENCE [LARGE SCALE GENOMIC DNA]</scope>
    <source>
        <strain evidence="3 4">MUCL435</strain>
    </source>
</reference>
<evidence type="ECO:0000313" key="3">
    <source>
        <dbReference type="EMBL" id="THV50138.1"/>
    </source>
</evidence>
<dbReference type="OrthoDB" id="3560259at2759"/>
<keyword evidence="4" id="KW-1185">Reference proteome</keyword>
<accession>A0A4S8QXQ6</accession>
<proteinExistence type="predicted"/>
<keyword evidence="2" id="KW-1133">Transmembrane helix</keyword>
<organism evidence="3 4">
    <name type="scientific">Botrytis galanthina</name>
    <dbReference type="NCBI Taxonomy" id="278940"/>
    <lineage>
        <taxon>Eukaryota</taxon>
        <taxon>Fungi</taxon>
        <taxon>Dikarya</taxon>
        <taxon>Ascomycota</taxon>
        <taxon>Pezizomycotina</taxon>
        <taxon>Leotiomycetes</taxon>
        <taxon>Helotiales</taxon>
        <taxon>Sclerotiniaceae</taxon>
        <taxon>Botrytis</taxon>
    </lineage>
</organism>
<feature type="region of interest" description="Disordered" evidence="1">
    <location>
        <begin position="1"/>
        <end position="21"/>
    </location>
</feature>